<reference evidence="3" key="1">
    <citation type="submission" date="2020-10" db="EMBL/GenBank/DDBJ databases">
        <authorList>
            <person name="Gilroy R."/>
        </authorList>
    </citation>
    <scope>NUCLEOTIDE SEQUENCE</scope>
    <source>
        <strain evidence="3">20514</strain>
    </source>
</reference>
<organism evidence="3 4">
    <name type="scientific">Candidatus Cryptobacteroides merdigallinarum</name>
    <dbReference type="NCBI Taxonomy" id="2840770"/>
    <lineage>
        <taxon>Bacteria</taxon>
        <taxon>Pseudomonadati</taxon>
        <taxon>Bacteroidota</taxon>
        <taxon>Bacteroidia</taxon>
        <taxon>Bacteroidales</taxon>
        <taxon>Candidatus Cryptobacteroides</taxon>
    </lineage>
</organism>
<keyword evidence="2" id="KW-0963">Cytoplasm</keyword>
<dbReference type="GO" id="GO:0000049">
    <property type="term" value="F:tRNA binding"/>
    <property type="evidence" value="ECO:0007669"/>
    <property type="project" value="UniProtKB-UniRule"/>
</dbReference>
<gene>
    <name evidence="2" type="primary">dtd</name>
    <name evidence="3" type="ORF">IAC29_00780</name>
</gene>
<keyword evidence="2" id="KW-0820">tRNA-binding</keyword>
<evidence type="ECO:0000313" key="3">
    <source>
        <dbReference type="EMBL" id="MBO8447789.1"/>
    </source>
</evidence>
<dbReference type="Proteomes" id="UP000810252">
    <property type="component" value="Unassembled WGS sequence"/>
</dbReference>
<accession>A0A9D9EMB5</accession>
<comment type="catalytic activity">
    <reaction evidence="2">
        <text>a D-aminoacyl-tRNA + H2O = a tRNA + a D-alpha-amino acid + H(+)</text>
        <dbReference type="Rhea" id="RHEA:13953"/>
        <dbReference type="Rhea" id="RHEA-COMP:10123"/>
        <dbReference type="Rhea" id="RHEA-COMP:10124"/>
        <dbReference type="ChEBI" id="CHEBI:15377"/>
        <dbReference type="ChEBI" id="CHEBI:15378"/>
        <dbReference type="ChEBI" id="CHEBI:59871"/>
        <dbReference type="ChEBI" id="CHEBI:78442"/>
        <dbReference type="ChEBI" id="CHEBI:79333"/>
        <dbReference type="EC" id="3.1.1.96"/>
    </reaction>
</comment>
<name>A0A9D9EMB5_9BACT</name>
<evidence type="ECO:0000256" key="2">
    <source>
        <dbReference type="HAMAP-Rule" id="MF_00518"/>
    </source>
</evidence>
<evidence type="ECO:0000256" key="1">
    <source>
        <dbReference type="ARBA" id="ARBA00009673"/>
    </source>
</evidence>
<dbReference type="InterPro" id="IPR023509">
    <property type="entry name" value="DTD-like_sf"/>
</dbReference>
<dbReference type="EMBL" id="JADIMQ010000011">
    <property type="protein sequence ID" value="MBO8447789.1"/>
    <property type="molecule type" value="Genomic_DNA"/>
</dbReference>
<keyword evidence="2" id="KW-0694">RNA-binding</keyword>
<sequence length="151" mass="16094">MRVVIQRVSTASVSVPAENYQAGISSGLLVLAAFEEGDGPADIEWTARKICALRIFDDSNGVMNISVKDTGGDILAVSQFTLYASTARGNRPSYIRAASPEISSPLYDSFCSVLGEHLGKPVQKGIFGADMKVSLLNDGPVTIIIDSKQKE</sequence>
<dbReference type="PANTHER" id="PTHR10472:SF5">
    <property type="entry name" value="D-AMINOACYL-TRNA DEACYLASE 1"/>
    <property type="match status" value="1"/>
</dbReference>
<dbReference type="AlphaFoldDB" id="A0A9D9EMB5"/>
<dbReference type="FunFam" id="3.50.80.10:FF:000001">
    <property type="entry name" value="D-aminoacyl-tRNA deacylase"/>
    <property type="match status" value="1"/>
</dbReference>
<dbReference type="InterPro" id="IPR003732">
    <property type="entry name" value="Daa-tRNA_deacyls_DTD"/>
</dbReference>
<dbReference type="Pfam" id="PF02580">
    <property type="entry name" value="Tyr_Deacylase"/>
    <property type="match status" value="1"/>
</dbReference>
<reference evidence="3" key="2">
    <citation type="journal article" date="2021" name="PeerJ">
        <title>Extensive microbial diversity within the chicken gut microbiome revealed by metagenomics and culture.</title>
        <authorList>
            <person name="Gilroy R."/>
            <person name="Ravi A."/>
            <person name="Getino M."/>
            <person name="Pursley I."/>
            <person name="Horton D.L."/>
            <person name="Alikhan N.F."/>
            <person name="Baker D."/>
            <person name="Gharbi K."/>
            <person name="Hall N."/>
            <person name="Watson M."/>
            <person name="Adriaenssens E.M."/>
            <person name="Foster-Nyarko E."/>
            <person name="Jarju S."/>
            <person name="Secka A."/>
            <person name="Antonio M."/>
            <person name="Oren A."/>
            <person name="Chaudhuri R.R."/>
            <person name="La Ragione R."/>
            <person name="Hildebrand F."/>
            <person name="Pallen M.J."/>
        </authorList>
    </citation>
    <scope>NUCLEOTIDE SEQUENCE</scope>
    <source>
        <strain evidence="3">20514</strain>
    </source>
</reference>
<feature type="short sequence motif" description="Gly-cisPro motif, important for rejection of L-amino acids" evidence="2">
    <location>
        <begin position="139"/>
        <end position="140"/>
    </location>
</feature>
<dbReference type="HAMAP" id="MF_00518">
    <property type="entry name" value="Deacylase_Dtd"/>
    <property type="match status" value="1"/>
</dbReference>
<protein>
    <recommendedName>
        <fullName evidence="2">D-aminoacyl-tRNA deacylase</fullName>
        <shortName evidence="2">DTD</shortName>
        <ecNumber evidence="2">3.1.1.96</ecNumber>
    </recommendedName>
    <alternativeName>
        <fullName evidence="2">Gly-tRNA(Ala) deacylase</fullName>
        <ecNumber evidence="2">3.1.1.-</ecNumber>
    </alternativeName>
</protein>
<dbReference type="Gene3D" id="3.50.80.10">
    <property type="entry name" value="D-tyrosyl-tRNA(Tyr) deacylase"/>
    <property type="match status" value="1"/>
</dbReference>
<keyword evidence="2 3" id="KW-0378">Hydrolase</keyword>
<dbReference type="NCBIfam" id="TIGR00256">
    <property type="entry name" value="D-aminoacyl-tRNA deacylase"/>
    <property type="match status" value="1"/>
</dbReference>
<dbReference type="SUPFAM" id="SSF69500">
    <property type="entry name" value="DTD-like"/>
    <property type="match status" value="1"/>
</dbReference>
<comment type="function">
    <text evidence="2">An aminoacyl-tRNA editing enzyme that deacylates mischarged D-aminoacyl-tRNAs. Also deacylates mischarged glycyl-tRNA(Ala), protecting cells against glycine mischarging by AlaRS. Acts via tRNA-based rather than protein-based catalysis; rejects L-amino acids rather than detecting D-amino acids in the active site. By recycling D-aminoacyl-tRNA to D-amino acids and free tRNA molecules, this enzyme counteracts the toxicity associated with the formation of D-aminoacyl-tRNA entities in vivo and helps enforce protein L-homochirality.</text>
</comment>
<dbReference type="GO" id="GO:0019478">
    <property type="term" value="P:D-amino acid catabolic process"/>
    <property type="evidence" value="ECO:0007669"/>
    <property type="project" value="UniProtKB-UniRule"/>
</dbReference>
<comment type="catalytic activity">
    <reaction evidence="2">
        <text>glycyl-tRNA(Ala) + H2O = tRNA(Ala) + glycine + H(+)</text>
        <dbReference type="Rhea" id="RHEA:53744"/>
        <dbReference type="Rhea" id="RHEA-COMP:9657"/>
        <dbReference type="Rhea" id="RHEA-COMP:13640"/>
        <dbReference type="ChEBI" id="CHEBI:15377"/>
        <dbReference type="ChEBI" id="CHEBI:15378"/>
        <dbReference type="ChEBI" id="CHEBI:57305"/>
        <dbReference type="ChEBI" id="CHEBI:78442"/>
        <dbReference type="ChEBI" id="CHEBI:78522"/>
    </reaction>
</comment>
<comment type="similarity">
    <text evidence="1 2">Belongs to the DTD family.</text>
</comment>
<dbReference type="EC" id="3.1.1.96" evidence="2"/>
<comment type="subunit">
    <text evidence="2">Homodimer.</text>
</comment>
<proteinExistence type="inferred from homology"/>
<comment type="subcellular location">
    <subcellularLocation>
        <location evidence="2">Cytoplasm</location>
    </subcellularLocation>
</comment>
<dbReference type="GO" id="GO:0043908">
    <property type="term" value="F:Ser(Gly)-tRNA(Ala) hydrolase activity"/>
    <property type="evidence" value="ECO:0007669"/>
    <property type="project" value="UniProtKB-UniRule"/>
</dbReference>
<dbReference type="GO" id="GO:0005737">
    <property type="term" value="C:cytoplasm"/>
    <property type="evidence" value="ECO:0007669"/>
    <property type="project" value="UniProtKB-SubCell"/>
</dbReference>
<comment type="domain">
    <text evidence="2">A Gly-cisPro motif from one monomer fits into the active site of the other monomer to allow specific chiral rejection of L-amino acids.</text>
</comment>
<comment type="caution">
    <text evidence="3">The sequence shown here is derived from an EMBL/GenBank/DDBJ whole genome shotgun (WGS) entry which is preliminary data.</text>
</comment>
<dbReference type="GO" id="GO:0051500">
    <property type="term" value="F:D-tyrosyl-tRNA(Tyr) deacylase activity"/>
    <property type="evidence" value="ECO:0007669"/>
    <property type="project" value="TreeGrafter"/>
</dbReference>
<dbReference type="EC" id="3.1.1.-" evidence="2"/>
<evidence type="ECO:0000313" key="4">
    <source>
        <dbReference type="Proteomes" id="UP000810252"/>
    </source>
</evidence>
<dbReference type="PANTHER" id="PTHR10472">
    <property type="entry name" value="D-TYROSYL-TRNA TYR DEACYLASE"/>
    <property type="match status" value="1"/>
</dbReference>
<dbReference type="GO" id="GO:0106026">
    <property type="term" value="F:Gly-tRNA(Ala) deacylase activity"/>
    <property type="evidence" value="ECO:0007669"/>
    <property type="project" value="UniProtKB-UniRule"/>
</dbReference>